<evidence type="ECO:0000313" key="2">
    <source>
        <dbReference type="EMBL" id="RAJ08573.1"/>
    </source>
</evidence>
<feature type="transmembrane region" description="Helical" evidence="1">
    <location>
        <begin position="12"/>
        <end position="32"/>
    </location>
</feature>
<dbReference type="AlphaFoldDB" id="A0A327QYS1"/>
<accession>A0A327QYS1</accession>
<feature type="transmembrane region" description="Helical" evidence="1">
    <location>
        <begin position="232"/>
        <end position="249"/>
    </location>
</feature>
<dbReference type="RefSeq" id="WP_111596710.1">
    <property type="nucleotide sequence ID" value="NZ_QLLL01000002.1"/>
</dbReference>
<evidence type="ECO:0000313" key="3">
    <source>
        <dbReference type="Proteomes" id="UP000249547"/>
    </source>
</evidence>
<feature type="transmembrane region" description="Helical" evidence="1">
    <location>
        <begin position="291"/>
        <end position="312"/>
    </location>
</feature>
<organism evidence="2 3">
    <name type="scientific">Chitinophaga skermanii</name>
    <dbReference type="NCBI Taxonomy" id="331697"/>
    <lineage>
        <taxon>Bacteria</taxon>
        <taxon>Pseudomonadati</taxon>
        <taxon>Bacteroidota</taxon>
        <taxon>Chitinophagia</taxon>
        <taxon>Chitinophagales</taxon>
        <taxon>Chitinophagaceae</taxon>
        <taxon>Chitinophaga</taxon>
    </lineage>
</organism>
<dbReference type="Pfam" id="PF13536">
    <property type="entry name" value="EmrE"/>
    <property type="match status" value="1"/>
</dbReference>
<keyword evidence="1" id="KW-0812">Transmembrane</keyword>
<keyword evidence="1" id="KW-0472">Membrane</keyword>
<feature type="transmembrane region" description="Helical" evidence="1">
    <location>
        <begin position="105"/>
        <end position="123"/>
    </location>
</feature>
<proteinExistence type="predicted"/>
<sequence>MQEQRRTIQAIGLGFIASLFLSSTFIINSLLAHTTGHWTWTAALRSIFLIPILGIILLCSKQLKPMLQAIQQMPGLFIQWGILSFGALYTLLALASLFVPGWLVAATFQINILAGMLLAPFIYNDHRSKIPRRALLLSVLILVGVLIMQFEKLQHVDHIGGVILSFFLVLGGAVAWPLGNRKLMVELEKRGLQLNAVQRVMGLTIGCMPLLLFLCCIGYVQTGWPPIGQSEASFYAALFSGCLGGVGFYKATHLVKHNPVALSTIEATQVFEIFFTLIGEMILNHAGFPGIYGTAGMLVILVGIGMHCYTAVKHKPAISLQLSS</sequence>
<dbReference type="EMBL" id="QLLL01000002">
    <property type="protein sequence ID" value="RAJ08573.1"/>
    <property type="molecule type" value="Genomic_DNA"/>
</dbReference>
<name>A0A327QYS1_9BACT</name>
<evidence type="ECO:0000256" key="1">
    <source>
        <dbReference type="SAM" id="Phobius"/>
    </source>
</evidence>
<reference evidence="2 3" key="1">
    <citation type="submission" date="2018-06" db="EMBL/GenBank/DDBJ databases">
        <title>Genomic Encyclopedia of Archaeal and Bacterial Type Strains, Phase II (KMG-II): from individual species to whole genera.</title>
        <authorList>
            <person name="Goeker M."/>
        </authorList>
    </citation>
    <scope>NUCLEOTIDE SEQUENCE [LARGE SCALE GENOMIC DNA]</scope>
    <source>
        <strain evidence="2 3">DSM 23857</strain>
    </source>
</reference>
<dbReference type="Proteomes" id="UP000249547">
    <property type="component" value="Unassembled WGS sequence"/>
</dbReference>
<feature type="transmembrane region" description="Helical" evidence="1">
    <location>
        <begin position="38"/>
        <end position="59"/>
    </location>
</feature>
<feature type="transmembrane region" description="Helical" evidence="1">
    <location>
        <begin position="261"/>
        <end position="279"/>
    </location>
</feature>
<feature type="transmembrane region" description="Helical" evidence="1">
    <location>
        <begin position="135"/>
        <end position="153"/>
    </location>
</feature>
<feature type="transmembrane region" description="Helical" evidence="1">
    <location>
        <begin position="159"/>
        <end position="179"/>
    </location>
</feature>
<feature type="transmembrane region" description="Helical" evidence="1">
    <location>
        <begin position="200"/>
        <end position="220"/>
    </location>
</feature>
<gene>
    <name evidence="2" type="ORF">LX64_01226</name>
</gene>
<comment type="caution">
    <text evidence="2">The sequence shown here is derived from an EMBL/GenBank/DDBJ whole genome shotgun (WGS) entry which is preliminary data.</text>
</comment>
<feature type="transmembrane region" description="Helical" evidence="1">
    <location>
        <begin position="80"/>
        <end position="99"/>
    </location>
</feature>
<keyword evidence="1" id="KW-1133">Transmembrane helix</keyword>
<protein>
    <submittedName>
        <fullName evidence="2">Putative multidrug resistance efflux transporter</fullName>
    </submittedName>
</protein>
<dbReference type="OrthoDB" id="3457556at2"/>
<dbReference type="InterPro" id="IPR032713">
    <property type="entry name" value="EmrE"/>
</dbReference>
<keyword evidence="3" id="KW-1185">Reference proteome</keyword>